<protein>
    <recommendedName>
        <fullName evidence="4">Transmembrane protein</fullName>
    </recommendedName>
</protein>
<evidence type="ECO:0000256" key="1">
    <source>
        <dbReference type="SAM" id="Phobius"/>
    </source>
</evidence>
<feature type="transmembrane region" description="Helical" evidence="1">
    <location>
        <begin position="58"/>
        <end position="78"/>
    </location>
</feature>
<organism evidence="2 3">
    <name type="scientific">Lentinula guzmanii</name>
    <dbReference type="NCBI Taxonomy" id="2804957"/>
    <lineage>
        <taxon>Eukaryota</taxon>
        <taxon>Fungi</taxon>
        <taxon>Dikarya</taxon>
        <taxon>Basidiomycota</taxon>
        <taxon>Agaricomycotina</taxon>
        <taxon>Agaricomycetes</taxon>
        <taxon>Agaricomycetidae</taxon>
        <taxon>Agaricales</taxon>
        <taxon>Marasmiineae</taxon>
        <taxon>Omphalotaceae</taxon>
        <taxon>Lentinula</taxon>
    </lineage>
</organism>
<dbReference type="Proteomes" id="UP001176059">
    <property type="component" value="Unassembled WGS sequence"/>
</dbReference>
<feature type="transmembrane region" description="Helical" evidence="1">
    <location>
        <begin position="187"/>
        <end position="207"/>
    </location>
</feature>
<keyword evidence="1" id="KW-1133">Transmembrane helix</keyword>
<comment type="caution">
    <text evidence="2">The sequence shown here is derived from an EMBL/GenBank/DDBJ whole genome shotgun (WGS) entry which is preliminary data.</text>
</comment>
<evidence type="ECO:0008006" key="4">
    <source>
        <dbReference type="Google" id="ProtNLM"/>
    </source>
</evidence>
<keyword evidence="1" id="KW-0812">Transmembrane</keyword>
<keyword evidence="3" id="KW-1185">Reference proteome</keyword>
<accession>A0AA38JBJ2</accession>
<proteinExistence type="predicted"/>
<evidence type="ECO:0000313" key="3">
    <source>
        <dbReference type="Proteomes" id="UP001176059"/>
    </source>
</evidence>
<gene>
    <name evidence="2" type="ORF">DFJ43DRAFT_1098865</name>
</gene>
<dbReference type="AlphaFoldDB" id="A0AA38JBJ2"/>
<reference evidence="2" key="1">
    <citation type="submission" date="2022-08" db="EMBL/GenBank/DDBJ databases">
        <authorList>
            <consortium name="DOE Joint Genome Institute"/>
            <person name="Min B."/>
            <person name="Sierra-Patev S."/>
            <person name="Naranjo-Ortiz M."/>
            <person name="Looney B."/>
            <person name="Konkel Z."/>
            <person name="Slot J.C."/>
            <person name="Sakamoto Y."/>
            <person name="Steenwyk J.L."/>
            <person name="Rokas A."/>
            <person name="Carro J."/>
            <person name="Camarero S."/>
            <person name="Ferreira P."/>
            <person name="Molpeceres G."/>
            <person name="Ruiz-duenas F.J."/>
            <person name="Serrano A."/>
            <person name="Henrissat B."/>
            <person name="Drula E."/>
            <person name="Hughes K.W."/>
            <person name="Mata J.L."/>
            <person name="Ishikawa N.K."/>
            <person name="Vargas-Isla R."/>
            <person name="Ushijima S."/>
            <person name="Smith C.A."/>
            <person name="Ahrendt S."/>
            <person name="Andreopoulos W."/>
            <person name="He G."/>
            <person name="LaButti K."/>
            <person name="Lipzen A."/>
            <person name="Ng V."/>
            <person name="Riley R."/>
            <person name="Sandor L."/>
            <person name="Barry K."/>
            <person name="Martinez A.T."/>
            <person name="Xiao Y."/>
            <person name="Gibbons J.G."/>
            <person name="Terashima K."/>
            <person name="Hibbett D.S."/>
            <person name="Grigoriev I.V."/>
        </authorList>
    </citation>
    <scope>NUCLEOTIDE SEQUENCE</scope>
    <source>
        <strain evidence="2">ET3784</strain>
    </source>
</reference>
<feature type="transmembrane region" description="Helical" evidence="1">
    <location>
        <begin position="118"/>
        <end position="138"/>
    </location>
</feature>
<dbReference type="EMBL" id="JANVFO010000071">
    <property type="protein sequence ID" value="KAJ3718048.1"/>
    <property type="molecule type" value="Genomic_DNA"/>
</dbReference>
<name>A0AA38JBJ2_9AGAR</name>
<sequence>MSSVAEPRYLSSPKSFPSTFGENEYSGKDDHYVPEKAPPAVQPRALTSRKLHPAFDTMRWVCAISHIGLIILLASFAVRQPDKGDPSIISIGSPVFNITDDLDANIGQTIQSGVKIGFGWIVTGWTILLTLATQKLALRRQLKLRNTLTAKHDANEAWMGLGSSLMAVLRWRQLEFREARNSIFIPLLYLAGIASLHSVGTSMFGLVPKSVTRPFSFSSQGLPDFTATARNAFSGPSALLTMLSLSNLNFPGLASDGVGVIYDIPVDVSQFPESIREVNVMATHFNVSCGSLSGSVQNVNGDGPAFFFEPGFGLESTFLSGFDTFPNTISQHSLAIRPAPWGPAWVDYQVADVSSWPSSILIFTTVPVFDSSNRTVKPVPVNPPMTYVPQTQAISSSTSQVTALACNLTVDALPYNVTIDPVSNALLSSIDQTNKTSANLSPFPTMLRTTPFDAVNSPEDALTAFWGLLPIASVSPLFSQISNLCTEQNNSAEVCGTLYETEQFVMESLNIFPDLLLPANSNNVNSIDLAELENVLSRMTAIEIWAEAQGNNLKFANAIFSSEGAPVSKTFVTHNNSMEYAQIVWVFAFNRIQLFGVIIIVVVLLLLATPSLLDNSSLKIDSIGILQMIWLANNHPELQQSITELDDPSTDELRKAGMRIKRDFRSSRVEDLPQQPC</sequence>
<feature type="transmembrane region" description="Helical" evidence="1">
    <location>
        <begin position="592"/>
        <end position="613"/>
    </location>
</feature>
<reference evidence="2" key="2">
    <citation type="journal article" date="2023" name="Proc. Natl. Acad. Sci. U.S.A.">
        <title>A global phylogenomic analysis of the shiitake genus Lentinula.</title>
        <authorList>
            <person name="Sierra-Patev S."/>
            <person name="Min B."/>
            <person name="Naranjo-Ortiz M."/>
            <person name="Looney B."/>
            <person name="Konkel Z."/>
            <person name="Slot J.C."/>
            <person name="Sakamoto Y."/>
            <person name="Steenwyk J.L."/>
            <person name="Rokas A."/>
            <person name="Carro J."/>
            <person name="Camarero S."/>
            <person name="Ferreira P."/>
            <person name="Molpeceres G."/>
            <person name="Ruiz-Duenas F.J."/>
            <person name="Serrano A."/>
            <person name="Henrissat B."/>
            <person name="Drula E."/>
            <person name="Hughes K.W."/>
            <person name="Mata J.L."/>
            <person name="Ishikawa N.K."/>
            <person name="Vargas-Isla R."/>
            <person name="Ushijima S."/>
            <person name="Smith C.A."/>
            <person name="Donoghue J."/>
            <person name="Ahrendt S."/>
            <person name="Andreopoulos W."/>
            <person name="He G."/>
            <person name="LaButti K."/>
            <person name="Lipzen A."/>
            <person name="Ng V."/>
            <person name="Riley R."/>
            <person name="Sandor L."/>
            <person name="Barry K."/>
            <person name="Martinez A.T."/>
            <person name="Xiao Y."/>
            <person name="Gibbons J.G."/>
            <person name="Terashima K."/>
            <person name="Grigoriev I.V."/>
            <person name="Hibbett D."/>
        </authorList>
    </citation>
    <scope>NUCLEOTIDE SEQUENCE</scope>
    <source>
        <strain evidence="2">ET3784</strain>
    </source>
</reference>
<evidence type="ECO:0000313" key="2">
    <source>
        <dbReference type="EMBL" id="KAJ3718048.1"/>
    </source>
</evidence>
<keyword evidence="1" id="KW-0472">Membrane</keyword>